<reference evidence="2" key="2">
    <citation type="submission" date="2022-09" db="EMBL/GenBank/DDBJ databases">
        <authorList>
            <person name="Sun Q."/>
            <person name="Ohkuma M."/>
        </authorList>
    </citation>
    <scope>NUCLEOTIDE SEQUENCE</scope>
    <source>
        <strain evidence="2">JCM 13583</strain>
    </source>
</reference>
<keyword evidence="3" id="KW-1185">Reference proteome</keyword>
<dbReference type="Proteomes" id="UP000632195">
    <property type="component" value="Unassembled WGS sequence"/>
</dbReference>
<accession>A0AA37BSG4</accession>
<evidence type="ECO:0000313" key="2">
    <source>
        <dbReference type="EMBL" id="GGM77274.1"/>
    </source>
</evidence>
<keyword evidence="1" id="KW-0812">Transmembrane</keyword>
<evidence type="ECO:0000256" key="1">
    <source>
        <dbReference type="SAM" id="Phobius"/>
    </source>
</evidence>
<comment type="caution">
    <text evidence="2">The sequence shown here is derived from an EMBL/GenBank/DDBJ whole genome shotgun (WGS) entry which is preliminary data.</text>
</comment>
<protein>
    <submittedName>
        <fullName evidence="2">Uncharacterized protein</fullName>
    </submittedName>
</protein>
<feature type="transmembrane region" description="Helical" evidence="1">
    <location>
        <begin position="12"/>
        <end position="38"/>
    </location>
</feature>
<evidence type="ECO:0000313" key="3">
    <source>
        <dbReference type="Proteomes" id="UP000632195"/>
    </source>
</evidence>
<sequence length="117" mass="12100">MNRYAYPLSFGVAAALTYLFLMSPIWYLTILAGLLSALPLYGKPIPVALCSMAGSAVGLAGYLYPLIQDGLGREMAVVGAIAGISGGVLTALVFVLTMAMAAGGSLIGNYARSFVNF</sequence>
<reference evidence="2" key="1">
    <citation type="journal article" date="2014" name="Int. J. Syst. Evol. Microbiol.">
        <title>Complete genome sequence of Corynebacterium casei LMG S-19264T (=DSM 44701T), isolated from a smear-ripened cheese.</title>
        <authorList>
            <consortium name="US DOE Joint Genome Institute (JGI-PGF)"/>
            <person name="Walter F."/>
            <person name="Albersmeier A."/>
            <person name="Kalinowski J."/>
            <person name="Ruckert C."/>
        </authorList>
    </citation>
    <scope>NUCLEOTIDE SEQUENCE</scope>
    <source>
        <strain evidence="2">JCM 13583</strain>
    </source>
</reference>
<keyword evidence="1" id="KW-0472">Membrane</keyword>
<name>A0AA37BSG4_9ARCH</name>
<keyword evidence="1" id="KW-1133">Transmembrane helix</keyword>
<organism evidence="2 3">
    <name type="scientific">Thermogymnomonas acidicola</name>
    <dbReference type="NCBI Taxonomy" id="399579"/>
    <lineage>
        <taxon>Archaea</taxon>
        <taxon>Methanobacteriati</taxon>
        <taxon>Thermoplasmatota</taxon>
        <taxon>Thermoplasmata</taxon>
        <taxon>Thermoplasmatales</taxon>
        <taxon>Thermogymnomonas</taxon>
    </lineage>
</organism>
<feature type="transmembrane region" description="Helical" evidence="1">
    <location>
        <begin position="76"/>
        <end position="107"/>
    </location>
</feature>
<proteinExistence type="predicted"/>
<dbReference type="RefSeq" id="WP_188681545.1">
    <property type="nucleotide sequence ID" value="NZ_BMNY01000002.1"/>
</dbReference>
<gene>
    <name evidence="2" type="ORF">GCM10007108_14280</name>
</gene>
<dbReference type="EMBL" id="BMNY01000002">
    <property type="protein sequence ID" value="GGM77274.1"/>
    <property type="molecule type" value="Genomic_DNA"/>
</dbReference>
<feature type="transmembrane region" description="Helical" evidence="1">
    <location>
        <begin position="44"/>
        <end position="64"/>
    </location>
</feature>
<dbReference type="AlphaFoldDB" id="A0AA37BSG4"/>